<keyword evidence="8" id="KW-1185">Reference proteome</keyword>
<reference evidence="7 8" key="2">
    <citation type="submission" date="2019-01" db="EMBL/GenBank/DDBJ databases">
        <title>Tautonia sociabilis, a novel thermotolerant planctomycete of Isosphaeraceae family, isolated from a 4000 m deep subterranean habitat.</title>
        <authorList>
            <person name="Kovaleva O.L."/>
            <person name="Elcheninov A.G."/>
            <person name="Van Heerden E."/>
            <person name="Toshchakov S.V."/>
            <person name="Novikov A."/>
            <person name="Bonch-Osmolovskaya E.A."/>
            <person name="Kublanov I.V."/>
        </authorList>
    </citation>
    <scope>NUCLEOTIDE SEQUENCE [LARGE SCALE GENOMIC DNA]</scope>
    <source>
        <strain evidence="7 8">GM2012</strain>
    </source>
</reference>
<feature type="transmembrane region" description="Helical" evidence="5">
    <location>
        <begin position="543"/>
        <end position="563"/>
    </location>
</feature>
<evidence type="ECO:0000313" key="8">
    <source>
        <dbReference type="Proteomes" id="UP000280296"/>
    </source>
</evidence>
<keyword evidence="5" id="KW-1133">Transmembrane helix</keyword>
<keyword evidence="1 3" id="KW-0547">Nucleotide-binding</keyword>
<dbReference type="PROSITE" id="PS50011">
    <property type="entry name" value="PROTEIN_KINASE_DOM"/>
    <property type="match status" value="1"/>
</dbReference>
<sequence length="683" mass="73912">MMDGSDRPEPEPNPRRRSLSPMNPLARPKPGAPMDETIVYPVAGHPRPDSDGDGPLAEEHAPMPSPEREHTSPSGGGRPGERYYFGSGDRPLDGYTIKRAIGRGGFGEVYYAVSDAGKEVALKLLLRNVEIEKRGVQQCMNLKSPHLITIFDMKTTEEADTFVVMEYVSGPSLAQILERHPDGLPPHEVRMWLKGLVDGVAYLHDHGIVHRDLKPANLFLEEGTVKIGDYGLSKFIANSAEAGHSASVGTCHYMAPEISTGKYQKPIDIYAIGVILYEMLTGRVPFEGETPHEVLMKHLTSRPDLSPLAEPYREIVSRALAKDPARRPQSAFELLVPQDAPRPLDVRFIGDGKSSPASPAPPPVPTPGPEPEPKPKAKSMREEEEILHIGEEDSVLYIGPDTMPPRRPGVRGWLRPRANRQARRPSNPRPPIRQASARRPAPASAAATATARRASPSGPPPTPPPLPPARIRLAEATTSMLVAAPVAAALAVIAAALLGDREFEPLGAEVAVLLGTALIGAWSLLVPTKFWEGRQVDSTTRRFTLGAVGLAFGALTTVVLGWTNFDLASVSWYAEGAPVGQLVSELVRDDAGRLQALGLPLFYGLAFALGPWCRTTARDRQSRVRIAPVFWAGVVGILFGNLTPAPLPWAPASLVLMAITLQLISPRSEQAARFARVRRSQAA</sequence>
<feature type="domain" description="Protein kinase" evidence="6">
    <location>
        <begin position="95"/>
        <end position="349"/>
    </location>
</feature>
<organism evidence="7 8">
    <name type="scientific">Tautonia sociabilis</name>
    <dbReference type="NCBI Taxonomy" id="2080755"/>
    <lineage>
        <taxon>Bacteria</taxon>
        <taxon>Pseudomonadati</taxon>
        <taxon>Planctomycetota</taxon>
        <taxon>Planctomycetia</taxon>
        <taxon>Isosphaerales</taxon>
        <taxon>Isosphaeraceae</taxon>
        <taxon>Tautonia</taxon>
    </lineage>
</organism>
<dbReference type="GO" id="GO:0004674">
    <property type="term" value="F:protein serine/threonine kinase activity"/>
    <property type="evidence" value="ECO:0007669"/>
    <property type="project" value="UniProtKB-KW"/>
</dbReference>
<dbReference type="InterPro" id="IPR000719">
    <property type="entry name" value="Prot_kinase_dom"/>
</dbReference>
<dbReference type="SMART" id="SM00220">
    <property type="entry name" value="S_TKc"/>
    <property type="match status" value="1"/>
</dbReference>
<keyword evidence="2 3" id="KW-0067">ATP-binding</keyword>
<evidence type="ECO:0000256" key="1">
    <source>
        <dbReference type="ARBA" id="ARBA00022741"/>
    </source>
</evidence>
<dbReference type="GO" id="GO:0005737">
    <property type="term" value="C:cytoplasm"/>
    <property type="evidence" value="ECO:0007669"/>
    <property type="project" value="TreeGrafter"/>
</dbReference>
<comment type="caution">
    <text evidence="7">The sequence shown here is derived from an EMBL/GenBank/DDBJ whole genome shotgun (WGS) entry which is preliminary data.</text>
</comment>
<keyword evidence="5" id="KW-0472">Membrane</keyword>
<keyword evidence="5" id="KW-0812">Transmembrane</keyword>
<feature type="compositionally biased region" description="Pro residues" evidence="4">
    <location>
        <begin position="457"/>
        <end position="468"/>
    </location>
</feature>
<evidence type="ECO:0000256" key="4">
    <source>
        <dbReference type="SAM" id="MobiDB-lite"/>
    </source>
</evidence>
<feature type="region of interest" description="Disordered" evidence="4">
    <location>
        <begin position="1"/>
        <end position="88"/>
    </location>
</feature>
<feature type="binding site" evidence="3">
    <location>
        <position position="123"/>
    </location>
    <ligand>
        <name>ATP</name>
        <dbReference type="ChEBI" id="CHEBI:30616"/>
    </ligand>
</feature>
<keyword evidence="7" id="KW-0418">Kinase</keyword>
<keyword evidence="7" id="KW-0723">Serine/threonine-protein kinase</keyword>
<dbReference type="EMBL" id="RYZH01000076">
    <property type="protein sequence ID" value="RUL82167.1"/>
    <property type="molecule type" value="Genomic_DNA"/>
</dbReference>
<dbReference type="InterPro" id="IPR045269">
    <property type="entry name" value="Atg1-like"/>
</dbReference>
<dbReference type="InterPro" id="IPR008271">
    <property type="entry name" value="Ser/Thr_kinase_AS"/>
</dbReference>
<feature type="compositionally biased region" description="Low complexity" evidence="4">
    <location>
        <begin position="432"/>
        <end position="456"/>
    </location>
</feature>
<feature type="compositionally biased region" description="Pro residues" evidence="4">
    <location>
        <begin position="358"/>
        <end position="370"/>
    </location>
</feature>
<feature type="region of interest" description="Disordered" evidence="4">
    <location>
        <begin position="343"/>
        <end position="469"/>
    </location>
</feature>
<dbReference type="Pfam" id="PF00069">
    <property type="entry name" value="Pkinase"/>
    <property type="match status" value="1"/>
</dbReference>
<gene>
    <name evidence="7" type="ORF">TsocGM_23930</name>
</gene>
<dbReference type="AlphaFoldDB" id="A0A432MCQ5"/>
<dbReference type="SUPFAM" id="SSF56112">
    <property type="entry name" value="Protein kinase-like (PK-like)"/>
    <property type="match status" value="1"/>
</dbReference>
<evidence type="ECO:0000256" key="2">
    <source>
        <dbReference type="ARBA" id="ARBA00022840"/>
    </source>
</evidence>
<dbReference type="InterPro" id="IPR011009">
    <property type="entry name" value="Kinase-like_dom_sf"/>
</dbReference>
<feature type="compositionally biased region" description="Basic and acidic residues" evidence="4">
    <location>
        <begin position="371"/>
        <end position="391"/>
    </location>
</feature>
<accession>A0A432MCQ5</accession>
<evidence type="ECO:0000313" key="7">
    <source>
        <dbReference type="EMBL" id="RUL82167.1"/>
    </source>
</evidence>
<keyword evidence="7" id="KW-0808">Transferase</keyword>
<reference evidence="7 8" key="1">
    <citation type="submission" date="2018-12" db="EMBL/GenBank/DDBJ databases">
        <authorList>
            <person name="Toschakov S.V."/>
        </authorList>
    </citation>
    <scope>NUCLEOTIDE SEQUENCE [LARGE SCALE GENOMIC DNA]</scope>
    <source>
        <strain evidence="7 8">GM2012</strain>
    </source>
</reference>
<protein>
    <submittedName>
        <fullName evidence="7">Serine/threonine protein kinase</fullName>
    </submittedName>
</protein>
<evidence type="ECO:0000259" key="6">
    <source>
        <dbReference type="PROSITE" id="PS50011"/>
    </source>
</evidence>
<feature type="transmembrane region" description="Helical" evidence="5">
    <location>
        <begin position="648"/>
        <end position="664"/>
    </location>
</feature>
<feature type="compositionally biased region" description="Basic and acidic residues" evidence="4">
    <location>
        <begin position="57"/>
        <end position="71"/>
    </location>
</feature>
<feature type="transmembrane region" description="Helical" evidence="5">
    <location>
        <begin position="510"/>
        <end position="531"/>
    </location>
</feature>
<name>A0A432MCQ5_9BACT</name>
<dbReference type="GO" id="GO:0005524">
    <property type="term" value="F:ATP binding"/>
    <property type="evidence" value="ECO:0007669"/>
    <property type="project" value="UniProtKB-UniRule"/>
</dbReference>
<dbReference type="Proteomes" id="UP000280296">
    <property type="component" value="Unassembled WGS sequence"/>
</dbReference>
<evidence type="ECO:0000256" key="5">
    <source>
        <dbReference type="SAM" id="Phobius"/>
    </source>
</evidence>
<dbReference type="CDD" id="cd14014">
    <property type="entry name" value="STKc_PknB_like"/>
    <property type="match status" value="1"/>
</dbReference>
<feature type="transmembrane region" description="Helical" evidence="5">
    <location>
        <begin position="480"/>
        <end position="498"/>
    </location>
</feature>
<feature type="transmembrane region" description="Helical" evidence="5">
    <location>
        <begin position="624"/>
        <end position="642"/>
    </location>
</feature>
<dbReference type="PROSITE" id="PS00108">
    <property type="entry name" value="PROTEIN_KINASE_ST"/>
    <property type="match status" value="1"/>
</dbReference>
<feature type="compositionally biased region" description="Basic and acidic residues" evidence="4">
    <location>
        <begin position="1"/>
        <end position="14"/>
    </location>
</feature>
<proteinExistence type="predicted"/>
<dbReference type="PANTHER" id="PTHR24348">
    <property type="entry name" value="SERINE/THREONINE-PROTEIN KINASE UNC-51-RELATED"/>
    <property type="match status" value="1"/>
</dbReference>
<dbReference type="InterPro" id="IPR017441">
    <property type="entry name" value="Protein_kinase_ATP_BS"/>
</dbReference>
<dbReference type="Gene3D" id="1.10.510.10">
    <property type="entry name" value="Transferase(Phosphotransferase) domain 1"/>
    <property type="match status" value="1"/>
</dbReference>
<evidence type="ECO:0000256" key="3">
    <source>
        <dbReference type="PROSITE-ProRule" id="PRU10141"/>
    </source>
</evidence>
<dbReference type="PROSITE" id="PS00107">
    <property type="entry name" value="PROTEIN_KINASE_ATP"/>
    <property type="match status" value="1"/>
</dbReference>